<evidence type="ECO:0000313" key="2">
    <source>
        <dbReference type="Proteomes" id="UP000478052"/>
    </source>
</evidence>
<dbReference type="Proteomes" id="UP000478052">
    <property type="component" value="Unassembled WGS sequence"/>
</dbReference>
<reference evidence="1 2" key="1">
    <citation type="submission" date="2019-08" db="EMBL/GenBank/DDBJ databases">
        <title>Whole genome of Aphis craccivora.</title>
        <authorList>
            <person name="Voronova N.V."/>
            <person name="Shulinski R.S."/>
            <person name="Bandarenka Y.V."/>
            <person name="Zhorov D.G."/>
            <person name="Warner D."/>
        </authorList>
    </citation>
    <scope>NUCLEOTIDE SEQUENCE [LARGE SCALE GENOMIC DNA]</scope>
    <source>
        <strain evidence="1">180601</strain>
        <tissue evidence="1">Whole Body</tissue>
    </source>
</reference>
<name>A0A6G0ZG56_APHCR</name>
<dbReference type="EMBL" id="VUJU01000557">
    <property type="protein sequence ID" value="KAF0769661.1"/>
    <property type="molecule type" value="Genomic_DNA"/>
</dbReference>
<comment type="caution">
    <text evidence="1">The sequence shown here is derived from an EMBL/GenBank/DDBJ whole genome shotgun (WGS) entry which is preliminary data.</text>
</comment>
<dbReference type="AlphaFoldDB" id="A0A6G0ZG56"/>
<organism evidence="1 2">
    <name type="scientific">Aphis craccivora</name>
    <name type="common">Cowpea aphid</name>
    <dbReference type="NCBI Taxonomy" id="307492"/>
    <lineage>
        <taxon>Eukaryota</taxon>
        <taxon>Metazoa</taxon>
        <taxon>Ecdysozoa</taxon>
        <taxon>Arthropoda</taxon>
        <taxon>Hexapoda</taxon>
        <taxon>Insecta</taxon>
        <taxon>Pterygota</taxon>
        <taxon>Neoptera</taxon>
        <taxon>Paraneoptera</taxon>
        <taxon>Hemiptera</taxon>
        <taxon>Sternorrhyncha</taxon>
        <taxon>Aphidomorpha</taxon>
        <taxon>Aphidoidea</taxon>
        <taxon>Aphididae</taxon>
        <taxon>Aphidini</taxon>
        <taxon>Aphis</taxon>
        <taxon>Aphis</taxon>
    </lineage>
</organism>
<dbReference type="OrthoDB" id="6604782at2759"/>
<evidence type="ECO:0000313" key="1">
    <source>
        <dbReference type="EMBL" id="KAF0769661.1"/>
    </source>
</evidence>
<accession>A0A6G0ZG56</accession>
<gene>
    <name evidence="1" type="ORF">FWK35_00002395</name>
</gene>
<proteinExistence type="predicted"/>
<protein>
    <submittedName>
        <fullName evidence="1">52 kDa repressor of the inhibitor of the protein kinase-like</fullName>
    </submittedName>
</protein>
<sequence length="41" mass="4899">MYQKKLTGLTLLNIHRDIPIDTIKIIQRFSKTNRKLLDFVI</sequence>
<keyword evidence="2" id="KW-1185">Reference proteome</keyword>